<protein>
    <submittedName>
        <fullName evidence="1">Uncharacterized protein</fullName>
    </submittedName>
</protein>
<evidence type="ECO:0000313" key="1">
    <source>
        <dbReference type="EMBL" id="TFK77435.1"/>
    </source>
</evidence>
<reference evidence="1 2" key="1">
    <citation type="journal article" date="2019" name="Nat. Ecol. Evol.">
        <title>Megaphylogeny resolves global patterns of mushroom evolution.</title>
        <authorList>
            <person name="Varga T."/>
            <person name="Krizsan K."/>
            <person name="Foldi C."/>
            <person name="Dima B."/>
            <person name="Sanchez-Garcia M."/>
            <person name="Sanchez-Ramirez S."/>
            <person name="Szollosi G.J."/>
            <person name="Szarkandi J.G."/>
            <person name="Papp V."/>
            <person name="Albert L."/>
            <person name="Andreopoulos W."/>
            <person name="Angelini C."/>
            <person name="Antonin V."/>
            <person name="Barry K.W."/>
            <person name="Bougher N.L."/>
            <person name="Buchanan P."/>
            <person name="Buyck B."/>
            <person name="Bense V."/>
            <person name="Catcheside P."/>
            <person name="Chovatia M."/>
            <person name="Cooper J."/>
            <person name="Damon W."/>
            <person name="Desjardin D."/>
            <person name="Finy P."/>
            <person name="Geml J."/>
            <person name="Haridas S."/>
            <person name="Hughes K."/>
            <person name="Justo A."/>
            <person name="Karasinski D."/>
            <person name="Kautmanova I."/>
            <person name="Kiss B."/>
            <person name="Kocsube S."/>
            <person name="Kotiranta H."/>
            <person name="LaButti K.M."/>
            <person name="Lechner B.E."/>
            <person name="Liimatainen K."/>
            <person name="Lipzen A."/>
            <person name="Lukacs Z."/>
            <person name="Mihaltcheva S."/>
            <person name="Morgado L.N."/>
            <person name="Niskanen T."/>
            <person name="Noordeloos M.E."/>
            <person name="Ohm R.A."/>
            <person name="Ortiz-Santana B."/>
            <person name="Ovrebo C."/>
            <person name="Racz N."/>
            <person name="Riley R."/>
            <person name="Savchenko A."/>
            <person name="Shiryaev A."/>
            <person name="Soop K."/>
            <person name="Spirin V."/>
            <person name="Szebenyi C."/>
            <person name="Tomsovsky M."/>
            <person name="Tulloss R.E."/>
            <person name="Uehling J."/>
            <person name="Grigoriev I.V."/>
            <person name="Vagvolgyi C."/>
            <person name="Papp T."/>
            <person name="Martin F.M."/>
            <person name="Miettinen O."/>
            <person name="Hibbett D.S."/>
            <person name="Nagy L.G."/>
        </authorList>
    </citation>
    <scope>NUCLEOTIDE SEQUENCE [LARGE SCALE GENOMIC DNA]</scope>
    <source>
        <strain evidence="1 2">NL-1719</strain>
    </source>
</reference>
<organism evidence="1 2">
    <name type="scientific">Pluteus cervinus</name>
    <dbReference type="NCBI Taxonomy" id="181527"/>
    <lineage>
        <taxon>Eukaryota</taxon>
        <taxon>Fungi</taxon>
        <taxon>Dikarya</taxon>
        <taxon>Basidiomycota</taxon>
        <taxon>Agaricomycotina</taxon>
        <taxon>Agaricomycetes</taxon>
        <taxon>Agaricomycetidae</taxon>
        <taxon>Agaricales</taxon>
        <taxon>Pluteineae</taxon>
        <taxon>Pluteaceae</taxon>
        <taxon>Pluteus</taxon>
    </lineage>
</organism>
<gene>
    <name evidence="1" type="ORF">BDN72DRAFT_784596</name>
</gene>
<dbReference type="Proteomes" id="UP000308600">
    <property type="component" value="Unassembled WGS sequence"/>
</dbReference>
<accession>A0ACD3BHQ2</accession>
<name>A0ACD3BHQ2_9AGAR</name>
<dbReference type="EMBL" id="ML208259">
    <property type="protein sequence ID" value="TFK77435.1"/>
    <property type="molecule type" value="Genomic_DNA"/>
</dbReference>
<keyword evidence="2" id="KW-1185">Reference proteome</keyword>
<proteinExistence type="predicted"/>
<sequence length="180" mass="20105">MSTLNATGLQASQSKALKEREPKPVEQKAIQALKEMYSCKPTQTTFDIYTRDAIFHDPVGIADGAQSIKAQFIALAKIFDRADVARFRVLENPQRLSANTLLVDQDVSYYRSSSTTSPTKTMNSLLTVKLDDAGQIRSHVEEWNHEKTSSSEDGFLGMLNEQRKKATAALTEMLTNMKED</sequence>
<evidence type="ECO:0000313" key="2">
    <source>
        <dbReference type="Proteomes" id="UP000308600"/>
    </source>
</evidence>